<reference evidence="6" key="1">
    <citation type="journal article" date="2021" name="PeerJ">
        <title>Extensive microbial diversity within the chicken gut microbiome revealed by metagenomics and culture.</title>
        <authorList>
            <person name="Gilroy R."/>
            <person name="Ravi A."/>
            <person name="Getino M."/>
            <person name="Pursley I."/>
            <person name="Horton D.L."/>
            <person name="Alikhan N.F."/>
            <person name="Baker D."/>
            <person name="Gharbi K."/>
            <person name="Hall N."/>
            <person name="Watson M."/>
            <person name="Adriaenssens E.M."/>
            <person name="Foster-Nyarko E."/>
            <person name="Jarju S."/>
            <person name="Secka A."/>
            <person name="Antonio M."/>
            <person name="Oren A."/>
            <person name="Chaudhuri R.R."/>
            <person name="La Ragione R."/>
            <person name="Hildebrand F."/>
            <person name="Pallen M.J."/>
        </authorList>
    </citation>
    <scope>NUCLEOTIDE SEQUENCE</scope>
    <source>
        <strain evidence="6">ChiHcolR34-3080</strain>
    </source>
</reference>
<evidence type="ECO:0000256" key="4">
    <source>
        <dbReference type="ARBA" id="ARBA00022807"/>
    </source>
</evidence>
<dbReference type="Pfam" id="PF00877">
    <property type="entry name" value="NLPC_P60"/>
    <property type="match status" value="1"/>
</dbReference>
<dbReference type="InterPro" id="IPR038765">
    <property type="entry name" value="Papain-like_cys_pep_sf"/>
</dbReference>
<comment type="caution">
    <text evidence="6">The sequence shown here is derived from an EMBL/GenBank/DDBJ whole genome shotgun (WGS) entry which is preliminary data.</text>
</comment>
<dbReference type="Proteomes" id="UP000823933">
    <property type="component" value="Unassembled WGS sequence"/>
</dbReference>
<keyword evidence="3" id="KW-0378">Hydrolase</keyword>
<dbReference type="GO" id="GO:0006508">
    <property type="term" value="P:proteolysis"/>
    <property type="evidence" value="ECO:0007669"/>
    <property type="project" value="UniProtKB-KW"/>
</dbReference>
<sequence length="320" mass="34826">MRYALFDRPAVTIYDKAEPVERDGEGRLRSTIGDEGLYGQSCQVVGDDGGPMVQVRTFYGYPGYVRREELRFVTETELRACLAAPCAMAARAADLLESPQVAGVPLLTVGRGARLRLAPLPAEEKPAGWTRVLLADGRAAWVWDTSLEPLRWEEDAVFAQREGLPFDDALAGALGIAPEQLVGRALARWHGGSEEAFRRAVCQTARKYLGVQYRWGGKAWDGLDCSGLVSDVYMQNGVLIYRNARIEPGWPVRAIPRAAMQPGDALYFPGHIALYLGGQLYIHSTGAAASGGVVLNSLDPASPLYRADLDEKLTAVGTIF</sequence>
<dbReference type="PANTHER" id="PTHR47053">
    <property type="entry name" value="MUREIN DD-ENDOPEPTIDASE MEPH-RELATED"/>
    <property type="match status" value="1"/>
</dbReference>
<name>A0A9D1TWI6_9FIRM</name>
<dbReference type="GO" id="GO:0008234">
    <property type="term" value="F:cysteine-type peptidase activity"/>
    <property type="evidence" value="ECO:0007669"/>
    <property type="project" value="UniProtKB-KW"/>
</dbReference>
<evidence type="ECO:0000313" key="7">
    <source>
        <dbReference type="Proteomes" id="UP000823933"/>
    </source>
</evidence>
<comment type="similarity">
    <text evidence="1">Belongs to the peptidase C40 family.</text>
</comment>
<dbReference type="Gene3D" id="3.90.1720.10">
    <property type="entry name" value="endopeptidase domain like (from Nostoc punctiforme)"/>
    <property type="match status" value="1"/>
</dbReference>
<dbReference type="InterPro" id="IPR000064">
    <property type="entry name" value="NLP_P60_dom"/>
</dbReference>
<evidence type="ECO:0000256" key="1">
    <source>
        <dbReference type="ARBA" id="ARBA00007074"/>
    </source>
</evidence>
<reference evidence="6" key="2">
    <citation type="submission" date="2021-04" db="EMBL/GenBank/DDBJ databases">
        <authorList>
            <person name="Gilroy R."/>
        </authorList>
    </citation>
    <scope>NUCLEOTIDE SEQUENCE</scope>
    <source>
        <strain evidence="6">ChiHcolR34-3080</strain>
    </source>
</reference>
<proteinExistence type="inferred from homology"/>
<evidence type="ECO:0000313" key="6">
    <source>
        <dbReference type="EMBL" id="HIW08750.1"/>
    </source>
</evidence>
<accession>A0A9D1TWI6</accession>
<dbReference type="InterPro" id="IPR051202">
    <property type="entry name" value="Peptidase_C40"/>
</dbReference>
<dbReference type="PANTHER" id="PTHR47053:SF1">
    <property type="entry name" value="MUREIN DD-ENDOPEPTIDASE MEPH-RELATED"/>
    <property type="match status" value="1"/>
</dbReference>
<evidence type="ECO:0000256" key="2">
    <source>
        <dbReference type="ARBA" id="ARBA00022670"/>
    </source>
</evidence>
<evidence type="ECO:0000259" key="5">
    <source>
        <dbReference type="PROSITE" id="PS51935"/>
    </source>
</evidence>
<dbReference type="AlphaFoldDB" id="A0A9D1TWI6"/>
<protein>
    <submittedName>
        <fullName evidence="6">C40 family peptidase</fullName>
    </submittedName>
</protein>
<organism evidence="6 7">
    <name type="scientific">Candidatus Faecalibacterium intestinigallinarum</name>
    <dbReference type="NCBI Taxonomy" id="2838581"/>
    <lineage>
        <taxon>Bacteria</taxon>
        <taxon>Bacillati</taxon>
        <taxon>Bacillota</taxon>
        <taxon>Clostridia</taxon>
        <taxon>Eubacteriales</taxon>
        <taxon>Oscillospiraceae</taxon>
        <taxon>Faecalibacterium</taxon>
    </lineage>
</organism>
<keyword evidence="4" id="KW-0788">Thiol protease</keyword>
<dbReference type="EMBL" id="DXHQ01000060">
    <property type="protein sequence ID" value="HIW08750.1"/>
    <property type="molecule type" value="Genomic_DNA"/>
</dbReference>
<dbReference type="PROSITE" id="PS51935">
    <property type="entry name" value="NLPC_P60"/>
    <property type="match status" value="1"/>
</dbReference>
<dbReference type="SUPFAM" id="SSF54001">
    <property type="entry name" value="Cysteine proteinases"/>
    <property type="match status" value="1"/>
</dbReference>
<evidence type="ECO:0000256" key="3">
    <source>
        <dbReference type="ARBA" id="ARBA00022801"/>
    </source>
</evidence>
<feature type="domain" description="NlpC/P60" evidence="5">
    <location>
        <begin position="195"/>
        <end position="317"/>
    </location>
</feature>
<gene>
    <name evidence="6" type="ORF">H9890_05035</name>
</gene>
<keyword evidence="2" id="KW-0645">Protease</keyword>